<proteinExistence type="predicted"/>
<reference evidence="1 2" key="1">
    <citation type="submission" date="2016-10" db="EMBL/GenBank/DDBJ databases">
        <authorList>
            <person name="de Groot N.N."/>
        </authorList>
    </citation>
    <scope>NUCLEOTIDE SEQUENCE [LARGE SCALE GENOMIC DNA]</scope>
    <source>
        <strain evidence="1 2">CGMCC 1.10076</strain>
    </source>
</reference>
<evidence type="ECO:0000313" key="1">
    <source>
        <dbReference type="EMBL" id="SDJ78504.1"/>
    </source>
</evidence>
<dbReference type="Pfam" id="PF13715">
    <property type="entry name" value="CarbopepD_reg_2"/>
    <property type="match status" value="1"/>
</dbReference>
<keyword evidence="2" id="KW-1185">Reference proteome</keyword>
<sequence>MRYYFYTFLLVVCSLKMHSQTLSGIVFDENKETIAGASVYLDGTSIGTITDDQGKYELHAANKINTTLVIGFIGYESKIIANPFENPNQKIYLVPKETHLKEVTVIADGFSRADKLKIFREEFLGKTKAGRSCKILNETDISFSYDTKTNQLAAFSSVPIQIQNNYLGYEIAFSLVDFYVNFNLKSIKSADVYSSYLAGTTFYKDNIKKKKAYLEKRKKTYYGSQMHFFRNLSKNIWDKKSFQLFEGSYLANPNDHFQIQKNAGIYTITIKDSTKKKPKSLSDDGSFYKSFNLLYDKSEQSNVVFKSNTFHVDEYGNNEDFDVVLFGGELGKKRAGDMLPMNFTE</sequence>
<dbReference type="Gene3D" id="2.60.40.1120">
    <property type="entry name" value="Carboxypeptidase-like, regulatory domain"/>
    <property type="match status" value="1"/>
</dbReference>
<dbReference type="InterPro" id="IPR008969">
    <property type="entry name" value="CarboxyPept-like_regulatory"/>
</dbReference>
<evidence type="ECO:0000313" key="2">
    <source>
        <dbReference type="Proteomes" id="UP000199580"/>
    </source>
</evidence>
<name>A0A1G8WJM0_9FLAO</name>
<dbReference type="STRING" id="1128970.SAMN04487935_1848"/>
<dbReference type="OrthoDB" id="1223654at2"/>
<organism evidence="1 2">
    <name type="scientific">Flavobacterium noncentrifugens</name>
    <dbReference type="NCBI Taxonomy" id="1128970"/>
    <lineage>
        <taxon>Bacteria</taxon>
        <taxon>Pseudomonadati</taxon>
        <taxon>Bacteroidota</taxon>
        <taxon>Flavobacteriia</taxon>
        <taxon>Flavobacteriales</taxon>
        <taxon>Flavobacteriaceae</taxon>
        <taxon>Flavobacterium</taxon>
    </lineage>
</organism>
<dbReference type="RefSeq" id="WP_091394148.1">
    <property type="nucleotide sequence ID" value="NZ_BKAI01000004.1"/>
</dbReference>
<dbReference type="SUPFAM" id="SSF49464">
    <property type="entry name" value="Carboxypeptidase regulatory domain-like"/>
    <property type="match status" value="1"/>
</dbReference>
<dbReference type="EMBL" id="FNEZ01000002">
    <property type="protein sequence ID" value="SDJ78504.1"/>
    <property type="molecule type" value="Genomic_DNA"/>
</dbReference>
<gene>
    <name evidence="1" type="ORF">SAMN04487935_1848</name>
</gene>
<protein>
    <submittedName>
        <fullName evidence="1">CarboxypepD_reg-like domain-containing protein</fullName>
    </submittedName>
</protein>
<dbReference type="AlphaFoldDB" id="A0A1G8WJM0"/>
<dbReference type="Proteomes" id="UP000199580">
    <property type="component" value="Unassembled WGS sequence"/>
</dbReference>
<accession>A0A1G8WJM0</accession>